<feature type="domain" description="Zn(2)-C6 fungal-type" evidence="6">
    <location>
        <begin position="19"/>
        <end position="52"/>
    </location>
</feature>
<dbReference type="PROSITE" id="PS00463">
    <property type="entry name" value="ZN2_CY6_FUNGAL_1"/>
    <property type="match status" value="1"/>
</dbReference>
<gene>
    <name evidence="7" type="ORF">Z518_01901</name>
</gene>
<evidence type="ECO:0000256" key="2">
    <source>
        <dbReference type="ARBA" id="ARBA00023125"/>
    </source>
</evidence>
<reference evidence="7 8" key="1">
    <citation type="submission" date="2015-01" db="EMBL/GenBank/DDBJ databases">
        <title>The Genome Sequence of Rhinocladiella mackenzie CBS 650.93.</title>
        <authorList>
            <consortium name="The Broad Institute Genomics Platform"/>
            <person name="Cuomo C."/>
            <person name="de Hoog S."/>
            <person name="Gorbushina A."/>
            <person name="Stielow B."/>
            <person name="Teixiera M."/>
            <person name="Abouelleil A."/>
            <person name="Chapman S.B."/>
            <person name="Priest M."/>
            <person name="Young S.K."/>
            <person name="Wortman J."/>
            <person name="Nusbaum C."/>
            <person name="Birren B."/>
        </authorList>
    </citation>
    <scope>NUCLEOTIDE SEQUENCE [LARGE SCALE GENOMIC DNA]</scope>
    <source>
        <strain evidence="7 8">CBS 650.93</strain>
    </source>
</reference>
<evidence type="ECO:0000256" key="1">
    <source>
        <dbReference type="ARBA" id="ARBA00023015"/>
    </source>
</evidence>
<dbReference type="InterPro" id="IPR036864">
    <property type="entry name" value="Zn2-C6_fun-type_DNA-bd_sf"/>
</dbReference>
<evidence type="ECO:0000259" key="6">
    <source>
        <dbReference type="PROSITE" id="PS50048"/>
    </source>
</evidence>
<dbReference type="STRING" id="1442369.A0A0D2H9S9"/>
<evidence type="ECO:0000313" key="8">
    <source>
        <dbReference type="Proteomes" id="UP000053617"/>
    </source>
</evidence>
<evidence type="ECO:0000313" key="7">
    <source>
        <dbReference type="EMBL" id="KIX07248.1"/>
    </source>
</evidence>
<keyword evidence="1" id="KW-0805">Transcription regulation</keyword>
<evidence type="ECO:0000256" key="5">
    <source>
        <dbReference type="SAM" id="MobiDB-lite"/>
    </source>
</evidence>
<evidence type="ECO:0000256" key="4">
    <source>
        <dbReference type="ARBA" id="ARBA00023242"/>
    </source>
</evidence>
<dbReference type="Proteomes" id="UP000053617">
    <property type="component" value="Unassembled WGS sequence"/>
</dbReference>
<dbReference type="PROSITE" id="PS50048">
    <property type="entry name" value="ZN2_CY6_FUNGAL_2"/>
    <property type="match status" value="1"/>
</dbReference>
<keyword evidence="2" id="KW-0238">DNA-binding</keyword>
<dbReference type="OrthoDB" id="6509908at2759"/>
<name>A0A0D2H9S9_9EURO</name>
<sequence>MSDMSEHRIWKQARRGTKSCTECRRRKIRCIRSAEDAQTCRSCEDRGAVCVAQIYSSRPVRAQRLPSRHRISQLESQVASLSKAIRDIQSKLGYQATDVLGPTVAQPESIPGTDDSDDDDSTVSGVLATEQPSQLRSLFQNDLLCVEPRQQNEPLRDRKAKASARLLDTARQALQKLILPKDEVSDLVRSATTWLDLAHALLPRPFAVKSQQELLDAYDNIIKPDVDVISLASWLLDVAVTAQQVPQDHHSPVTRLKRFQSTSVFTQAVSDTVEKTILNHDRLISTVQGLGTAVHFLRLQISQGNFQKSWLRLRHFIAVAELIGLPKISQSSQPNKAPGAADDETQLHKVQLWEFICSADRLLGMMINLPSGARRLQPSHAQALLTANGTVEPRVYLTRLTDIATKVQDLDDKMSTTTPESGYGELYASSLDLDRELRVLASQAPNSWWHQDVEQVRPDHIVQNLHYYIMMRVHWPFTVRPNPGGEEYTYSRLACMDACEAVARRYQFLRRLLPSGFFLCRILDLQAFTAMVILLLTSHSWPPMNRLDLQTNKARIDGVVTQVITLMDEKSHDSTGSSFTQHAVFTIRSLMTLLQQDGDTSNLCQMRLKVPLLGEVHIRRNACLSQPPQSKDWQSFPIPSGSAQWRMNEPLATPQNYGSRPLNPDILSGSATQSQAECHWNPLSWSIEDNHDNFFQDPLMAESFDQCDMWQPDYNNFWFQ</sequence>
<dbReference type="VEuPathDB" id="FungiDB:Z518_01901"/>
<dbReference type="CDD" id="cd12148">
    <property type="entry name" value="fungal_TF_MHR"/>
    <property type="match status" value="1"/>
</dbReference>
<accession>A0A0D2H9S9</accession>
<dbReference type="SUPFAM" id="SSF57701">
    <property type="entry name" value="Zn2/Cys6 DNA-binding domain"/>
    <property type="match status" value="1"/>
</dbReference>
<dbReference type="GO" id="GO:0003677">
    <property type="term" value="F:DNA binding"/>
    <property type="evidence" value="ECO:0007669"/>
    <property type="project" value="UniProtKB-KW"/>
</dbReference>
<dbReference type="GO" id="GO:0000981">
    <property type="term" value="F:DNA-binding transcription factor activity, RNA polymerase II-specific"/>
    <property type="evidence" value="ECO:0007669"/>
    <property type="project" value="InterPro"/>
</dbReference>
<dbReference type="InterPro" id="IPR001138">
    <property type="entry name" value="Zn2Cys6_DnaBD"/>
</dbReference>
<keyword evidence="8" id="KW-1185">Reference proteome</keyword>
<organism evidence="7 8">
    <name type="scientific">Rhinocladiella mackenziei CBS 650.93</name>
    <dbReference type="NCBI Taxonomy" id="1442369"/>
    <lineage>
        <taxon>Eukaryota</taxon>
        <taxon>Fungi</taxon>
        <taxon>Dikarya</taxon>
        <taxon>Ascomycota</taxon>
        <taxon>Pezizomycotina</taxon>
        <taxon>Eurotiomycetes</taxon>
        <taxon>Chaetothyriomycetidae</taxon>
        <taxon>Chaetothyriales</taxon>
        <taxon>Herpotrichiellaceae</taxon>
        <taxon>Rhinocladiella</taxon>
    </lineage>
</organism>
<keyword evidence="3" id="KW-0804">Transcription</keyword>
<keyword evidence="4" id="KW-0539">Nucleus</keyword>
<dbReference type="PANTHER" id="PTHR47840:SF3">
    <property type="entry name" value="ZN(II)2CYS6 TRANSCRIPTION FACTOR (EUROFUNG)"/>
    <property type="match status" value="1"/>
</dbReference>
<protein>
    <recommendedName>
        <fullName evidence="6">Zn(2)-C6 fungal-type domain-containing protein</fullName>
    </recommendedName>
</protein>
<dbReference type="PANTHER" id="PTHR47840">
    <property type="entry name" value="ZN(II)2CYS6 TRANSCRIPTION FACTOR (EUROFUNG)-RELATED"/>
    <property type="match status" value="1"/>
</dbReference>
<dbReference type="GeneID" id="25289972"/>
<dbReference type="AlphaFoldDB" id="A0A0D2H9S9"/>
<dbReference type="EMBL" id="KN847476">
    <property type="protein sequence ID" value="KIX07248.1"/>
    <property type="molecule type" value="Genomic_DNA"/>
</dbReference>
<evidence type="ECO:0000256" key="3">
    <source>
        <dbReference type="ARBA" id="ARBA00023163"/>
    </source>
</evidence>
<dbReference type="SMART" id="SM00066">
    <property type="entry name" value="GAL4"/>
    <property type="match status" value="1"/>
</dbReference>
<dbReference type="GO" id="GO:0008270">
    <property type="term" value="F:zinc ion binding"/>
    <property type="evidence" value="ECO:0007669"/>
    <property type="project" value="InterPro"/>
</dbReference>
<feature type="region of interest" description="Disordered" evidence="5">
    <location>
        <begin position="100"/>
        <end position="124"/>
    </location>
</feature>
<dbReference type="HOGENOM" id="CLU_004804_2_1_1"/>
<dbReference type="RefSeq" id="XP_013274384.1">
    <property type="nucleotide sequence ID" value="XM_013418930.1"/>
</dbReference>
<proteinExistence type="predicted"/>
<dbReference type="Gene3D" id="4.10.240.10">
    <property type="entry name" value="Zn(2)-C6 fungal-type DNA-binding domain"/>
    <property type="match status" value="1"/>
</dbReference>